<proteinExistence type="predicted"/>
<accession>A0ABS7PWX1</accession>
<keyword evidence="2" id="KW-1185">Reference proteome</keyword>
<evidence type="ECO:0000313" key="2">
    <source>
        <dbReference type="Proteomes" id="UP000706039"/>
    </source>
</evidence>
<evidence type="ECO:0000313" key="1">
    <source>
        <dbReference type="EMBL" id="MBY8825786.1"/>
    </source>
</evidence>
<protein>
    <submittedName>
        <fullName evidence="1">Uncharacterized protein</fullName>
    </submittedName>
</protein>
<dbReference type="EMBL" id="JAINVV010000013">
    <property type="protein sequence ID" value="MBY8825786.1"/>
    <property type="molecule type" value="Genomic_DNA"/>
</dbReference>
<reference evidence="1 2" key="1">
    <citation type="submission" date="2021-08" db="EMBL/GenBank/DDBJ databases">
        <authorList>
            <person name="Tuo L."/>
        </authorList>
    </citation>
    <scope>NUCLEOTIDE SEQUENCE [LARGE SCALE GENOMIC DNA]</scope>
    <source>
        <strain evidence="1 2">JCM 31229</strain>
    </source>
</reference>
<name>A0ABS7PWX1_9SPHN</name>
<gene>
    <name evidence="1" type="ORF">K7G82_26020</name>
</gene>
<dbReference type="Proteomes" id="UP000706039">
    <property type="component" value="Unassembled WGS sequence"/>
</dbReference>
<sequence length="69" mass="7823">MASTPFVDRASWEDAARLMAIYGTNAGFEAAALANRSRDIGNVRHFCRWRQIERLIVSLSRQTTEGSRH</sequence>
<comment type="caution">
    <text evidence="1">The sequence shown here is derived from an EMBL/GenBank/DDBJ whole genome shotgun (WGS) entry which is preliminary data.</text>
</comment>
<organism evidence="1 2">
    <name type="scientific">Sphingomonas colocasiae</name>
    <dbReference type="NCBI Taxonomy" id="1848973"/>
    <lineage>
        <taxon>Bacteria</taxon>
        <taxon>Pseudomonadati</taxon>
        <taxon>Pseudomonadota</taxon>
        <taxon>Alphaproteobacteria</taxon>
        <taxon>Sphingomonadales</taxon>
        <taxon>Sphingomonadaceae</taxon>
        <taxon>Sphingomonas</taxon>
    </lineage>
</organism>
<dbReference type="RefSeq" id="WP_222993051.1">
    <property type="nucleotide sequence ID" value="NZ_JAINVV010000013.1"/>
</dbReference>